<feature type="compositionally biased region" description="Basic and acidic residues" evidence="1">
    <location>
        <begin position="69"/>
        <end position="92"/>
    </location>
</feature>
<feature type="region of interest" description="Disordered" evidence="1">
    <location>
        <begin position="57"/>
        <end position="92"/>
    </location>
</feature>
<name>A0AA39HA70_9BILA</name>
<dbReference type="EMBL" id="JAUCMV010000004">
    <property type="protein sequence ID" value="KAK0402097.1"/>
    <property type="molecule type" value="Genomic_DNA"/>
</dbReference>
<keyword evidence="3" id="KW-1185">Reference proteome</keyword>
<feature type="region of interest" description="Disordered" evidence="1">
    <location>
        <begin position="1"/>
        <end position="24"/>
    </location>
</feature>
<dbReference type="Proteomes" id="UP001175271">
    <property type="component" value="Unassembled WGS sequence"/>
</dbReference>
<comment type="caution">
    <text evidence="2">The sequence shown here is derived from an EMBL/GenBank/DDBJ whole genome shotgun (WGS) entry which is preliminary data.</text>
</comment>
<evidence type="ECO:0000313" key="2">
    <source>
        <dbReference type="EMBL" id="KAK0402097.1"/>
    </source>
</evidence>
<reference evidence="2" key="1">
    <citation type="submission" date="2023-06" db="EMBL/GenBank/DDBJ databases">
        <title>Genomic analysis of the entomopathogenic nematode Steinernema hermaphroditum.</title>
        <authorList>
            <person name="Schwarz E.M."/>
            <person name="Heppert J.K."/>
            <person name="Baniya A."/>
            <person name="Schwartz H.T."/>
            <person name="Tan C.-H."/>
            <person name="Antoshechkin I."/>
            <person name="Sternberg P.W."/>
            <person name="Goodrich-Blair H."/>
            <person name="Dillman A.R."/>
        </authorList>
    </citation>
    <scope>NUCLEOTIDE SEQUENCE</scope>
    <source>
        <strain evidence="2">PS9179</strain>
        <tissue evidence="2">Whole animal</tissue>
    </source>
</reference>
<proteinExistence type="predicted"/>
<dbReference type="AlphaFoldDB" id="A0AA39HA70"/>
<evidence type="ECO:0000313" key="3">
    <source>
        <dbReference type="Proteomes" id="UP001175271"/>
    </source>
</evidence>
<sequence>MGEREEPSAMMVKSSTVTSRDSEDDFLGMVTPMVASEKGLPTIVVATLSFRVVTLGDGRNNEESLEEGDQWRDRLDRTDRQEDDAIHDRLKE</sequence>
<organism evidence="2 3">
    <name type="scientific">Steinernema hermaphroditum</name>
    <dbReference type="NCBI Taxonomy" id="289476"/>
    <lineage>
        <taxon>Eukaryota</taxon>
        <taxon>Metazoa</taxon>
        <taxon>Ecdysozoa</taxon>
        <taxon>Nematoda</taxon>
        <taxon>Chromadorea</taxon>
        <taxon>Rhabditida</taxon>
        <taxon>Tylenchina</taxon>
        <taxon>Panagrolaimomorpha</taxon>
        <taxon>Strongyloidoidea</taxon>
        <taxon>Steinernematidae</taxon>
        <taxon>Steinernema</taxon>
    </lineage>
</organism>
<protein>
    <submittedName>
        <fullName evidence="2">Uncharacterized protein</fullName>
    </submittedName>
</protein>
<gene>
    <name evidence="2" type="ORF">QR680_016144</name>
</gene>
<evidence type="ECO:0000256" key="1">
    <source>
        <dbReference type="SAM" id="MobiDB-lite"/>
    </source>
</evidence>
<accession>A0AA39HA70</accession>